<dbReference type="FunFam" id="3.50.30.50:FF:000001">
    <property type="entry name" value="Kynurenine formamidase"/>
    <property type="match status" value="1"/>
</dbReference>
<evidence type="ECO:0000256" key="9">
    <source>
        <dbReference type="HAMAP-Rule" id="MF_01969"/>
    </source>
</evidence>
<feature type="binding site" evidence="9">
    <location>
        <position position="52"/>
    </location>
    <ligand>
        <name>Zn(2+)</name>
        <dbReference type="ChEBI" id="CHEBI:29105"/>
        <label>1</label>
    </ligand>
</feature>
<sequence length="209" mass="22990">MSDWIDISQALNTKTVGWPGDTSFSYNLSCTKAESGSVNVGNIKMSTHFGTHIDAPFHFDDHGKKVHELDLDIYIGPALIIEWKGNGTLKAADFKNIEFGETSRVLIRTNSWKDRSAFPQSIPSIDLGLPKFLAEKGIRLLGLDLPSVDQLDSKDLQSHHELAKNGIHILEGLVLENIELGWYELSALPLSLTGADGSPVRAVVRKLSK</sequence>
<dbReference type="PANTHER" id="PTHR31118:SF32">
    <property type="entry name" value="KYNURENINE FORMAMIDASE"/>
    <property type="match status" value="1"/>
</dbReference>
<evidence type="ECO:0000313" key="10">
    <source>
        <dbReference type="EMBL" id="QQT02544.1"/>
    </source>
</evidence>
<comment type="catalytic activity">
    <reaction evidence="7 9">
        <text>N-formyl-L-kynurenine + H2O = L-kynurenine + formate + H(+)</text>
        <dbReference type="Rhea" id="RHEA:13009"/>
        <dbReference type="ChEBI" id="CHEBI:15377"/>
        <dbReference type="ChEBI" id="CHEBI:15378"/>
        <dbReference type="ChEBI" id="CHEBI:15740"/>
        <dbReference type="ChEBI" id="CHEBI:57959"/>
        <dbReference type="ChEBI" id="CHEBI:58629"/>
        <dbReference type="EC" id="3.5.1.9"/>
    </reaction>
</comment>
<keyword evidence="3 9" id="KW-0479">Metal-binding</keyword>
<organism evidence="10 11">
    <name type="scientific">Peribacillus psychrosaccharolyticus</name>
    <name type="common">Bacillus psychrosaccharolyticus</name>
    <dbReference type="NCBI Taxonomy" id="1407"/>
    <lineage>
        <taxon>Bacteria</taxon>
        <taxon>Bacillati</taxon>
        <taxon>Bacillota</taxon>
        <taxon>Bacilli</taxon>
        <taxon>Bacillales</taxon>
        <taxon>Bacillaceae</taxon>
        <taxon>Peribacillus</taxon>
    </lineage>
</organism>
<keyword evidence="5 9" id="KW-0862">Zinc</keyword>
<comment type="function">
    <text evidence="1 9">Catalyzes the hydrolysis of N-formyl-L-kynurenine to L-kynurenine, the second step in the kynurenine pathway of tryptophan degradation.</text>
</comment>
<feature type="binding site" evidence="9">
    <location>
        <position position="54"/>
    </location>
    <ligand>
        <name>Zn(2+)</name>
        <dbReference type="ChEBI" id="CHEBI:29105"/>
        <label>2</label>
    </ligand>
</feature>
<comment type="cofactor">
    <cofactor evidence="9">
        <name>Zn(2+)</name>
        <dbReference type="ChEBI" id="CHEBI:29105"/>
    </cofactor>
    <text evidence="9">Binds 2 zinc ions per subunit.</text>
</comment>
<dbReference type="KEGG" id="ppsr:I6J18_05450"/>
<evidence type="ECO:0000256" key="7">
    <source>
        <dbReference type="ARBA" id="ARBA00048496"/>
    </source>
</evidence>
<dbReference type="AlphaFoldDB" id="A0A974S2E9"/>
<dbReference type="GO" id="GO:0008270">
    <property type="term" value="F:zinc ion binding"/>
    <property type="evidence" value="ECO:0007669"/>
    <property type="project" value="UniProtKB-UniRule"/>
</dbReference>
<dbReference type="GO" id="GO:0004061">
    <property type="term" value="F:arylformamidase activity"/>
    <property type="evidence" value="ECO:0007669"/>
    <property type="project" value="UniProtKB-UniRule"/>
</dbReference>
<dbReference type="GO" id="GO:0019441">
    <property type="term" value="P:L-tryptophan catabolic process to kynurenine"/>
    <property type="evidence" value="ECO:0007669"/>
    <property type="project" value="UniProtKB-UniRule"/>
</dbReference>
<dbReference type="Pfam" id="PF04199">
    <property type="entry name" value="Cyclase"/>
    <property type="match status" value="1"/>
</dbReference>
<evidence type="ECO:0000256" key="8">
    <source>
        <dbReference type="ARBA" id="ARBA00060547"/>
    </source>
</evidence>
<evidence type="ECO:0000313" key="11">
    <source>
        <dbReference type="Proteomes" id="UP000595254"/>
    </source>
</evidence>
<dbReference type="RefSeq" id="WP_040373891.1">
    <property type="nucleotide sequence ID" value="NZ_CP068053.1"/>
</dbReference>
<accession>A0A974S2E9</accession>
<dbReference type="InterPro" id="IPR007325">
    <property type="entry name" value="KFase/CYL"/>
</dbReference>
<dbReference type="PANTHER" id="PTHR31118">
    <property type="entry name" value="CYCLASE-LIKE PROTEIN 2"/>
    <property type="match status" value="1"/>
</dbReference>
<gene>
    <name evidence="9 10" type="primary">kynB</name>
    <name evidence="10" type="ORF">I6J18_05450</name>
</gene>
<evidence type="ECO:0000256" key="6">
    <source>
        <dbReference type="ARBA" id="ARBA00023079"/>
    </source>
</evidence>
<dbReference type="Proteomes" id="UP000595254">
    <property type="component" value="Chromosome"/>
</dbReference>
<feature type="binding site" evidence="9">
    <location>
        <position position="54"/>
    </location>
    <ligand>
        <name>Zn(2+)</name>
        <dbReference type="ChEBI" id="CHEBI:29105"/>
        <label>1</label>
    </ligand>
</feature>
<dbReference type="InterPro" id="IPR017484">
    <property type="entry name" value="Kynurenine_formamidase_bac"/>
</dbReference>
<evidence type="ECO:0000256" key="4">
    <source>
        <dbReference type="ARBA" id="ARBA00022801"/>
    </source>
</evidence>
<feature type="binding site" evidence="9">
    <location>
        <position position="171"/>
    </location>
    <ligand>
        <name>Zn(2+)</name>
        <dbReference type="ChEBI" id="CHEBI:29105"/>
        <label>2</label>
    </ligand>
</feature>
<comment type="subunit">
    <text evidence="2 9">Homodimer.</text>
</comment>
<dbReference type="Gene3D" id="3.50.30.50">
    <property type="entry name" value="Putative cyclase"/>
    <property type="match status" value="1"/>
</dbReference>
<evidence type="ECO:0000256" key="5">
    <source>
        <dbReference type="ARBA" id="ARBA00022833"/>
    </source>
</evidence>
<dbReference type="EMBL" id="CP068053">
    <property type="protein sequence ID" value="QQT02544.1"/>
    <property type="molecule type" value="Genomic_DNA"/>
</dbReference>
<protein>
    <recommendedName>
        <fullName evidence="9">Kynurenine formamidase</fullName>
        <shortName evidence="9">KFA</shortName>
        <shortName evidence="9">KFase</shortName>
        <ecNumber evidence="9">3.5.1.9</ecNumber>
    </recommendedName>
    <alternativeName>
        <fullName evidence="9">Arylformamidase</fullName>
    </alternativeName>
    <alternativeName>
        <fullName evidence="9">N-formylkynurenine formamidase</fullName>
        <shortName evidence="9">FKF</shortName>
    </alternativeName>
</protein>
<evidence type="ECO:0000256" key="3">
    <source>
        <dbReference type="ARBA" id="ARBA00022723"/>
    </source>
</evidence>
<feature type="binding site" evidence="9">
    <location>
        <position position="159"/>
    </location>
    <ligand>
        <name>Zn(2+)</name>
        <dbReference type="ChEBI" id="CHEBI:29105"/>
        <label>2</label>
    </ligand>
</feature>
<dbReference type="EC" id="3.5.1.9" evidence="9"/>
<comment type="similarity">
    <text evidence="9">Belongs to the Cyclase 1 superfamily. KynB family.</text>
</comment>
<feature type="binding site" evidence="9">
    <location>
        <position position="18"/>
    </location>
    <ligand>
        <name>substrate</name>
    </ligand>
</feature>
<proteinExistence type="inferred from homology"/>
<dbReference type="GO" id="GO:0004328">
    <property type="term" value="F:formamidase activity"/>
    <property type="evidence" value="ECO:0007669"/>
    <property type="project" value="InterPro"/>
</dbReference>
<dbReference type="SUPFAM" id="SSF102198">
    <property type="entry name" value="Putative cyclase"/>
    <property type="match status" value="1"/>
</dbReference>
<feature type="binding site" evidence="9">
    <location>
        <position position="171"/>
    </location>
    <ligand>
        <name>Zn(2+)</name>
        <dbReference type="ChEBI" id="CHEBI:29105"/>
        <label>1</label>
    </ligand>
</feature>
<dbReference type="NCBIfam" id="TIGR03035">
    <property type="entry name" value="trp_arylform"/>
    <property type="match status" value="1"/>
</dbReference>
<evidence type="ECO:0000256" key="2">
    <source>
        <dbReference type="ARBA" id="ARBA00011738"/>
    </source>
</evidence>
<evidence type="ECO:0000256" key="1">
    <source>
        <dbReference type="ARBA" id="ARBA00002204"/>
    </source>
</evidence>
<feature type="active site" description="Proton donor/acceptor" evidence="9">
    <location>
        <position position="58"/>
    </location>
</feature>
<dbReference type="InterPro" id="IPR037175">
    <property type="entry name" value="KFase_sf"/>
</dbReference>
<comment type="pathway">
    <text evidence="8 9">Amino-acid degradation; L-tryptophan degradation via kynurenine pathway; L-kynurenine from L-tryptophan: step 2/2.</text>
</comment>
<dbReference type="HAMAP" id="MF_01969">
    <property type="entry name" value="KynB"/>
    <property type="match status" value="1"/>
</dbReference>
<keyword evidence="11" id="KW-1185">Reference proteome</keyword>
<keyword evidence="4 9" id="KW-0378">Hydrolase</keyword>
<feature type="binding site" evidence="9">
    <location>
        <position position="48"/>
    </location>
    <ligand>
        <name>Zn(2+)</name>
        <dbReference type="ChEBI" id="CHEBI:29105"/>
        <label>1</label>
    </ligand>
</feature>
<name>A0A974S2E9_PERPY</name>
<reference evidence="10 11" key="1">
    <citation type="submission" date="2021-01" db="EMBL/GenBank/DDBJ databases">
        <title>FDA dAtabase for Regulatory Grade micrObial Sequences (FDA-ARGOS): Supporting development and validation of Infectious Disease Dx tests.</title>
        <authorList>
            <person name="Nelson B."/>
            <person name="Plummer A."/>
            <person name="Tallon L."/>
            <person name="Sadzewicz L."/>
            <person name="Zhao X."/>
            <person name="Boylan J."/>
            <person name="Ott S."/>
            <person name="Bowen H."/>
            <person name="Vavikolanu K."/>
            <person name="Mehta A."/>
            <person name="Aluvathingal J."/>
            <person name="Nadendla S."/>
            <person name="Myers T."/>
            <person name="Yan Y."/>
            <person name="Sichtig H."/>
        </authorList>
    </citation>
    <scope>NUCLEOTIDE SEQUENCE [LARGE SCALE GENOMIC DNA]</scope>
    <source>
        <strain evidence="10 11">FDAARGOS_1161</strain>
    </source>
</reference>
<keyword evidence="6 9" id="KW-0823">Tryptophan catabolism</keyword>